<dbReference type="PROSITE" id="PS50294">
    <property type="entry name" value="WD_REPEATS_REGION"/>
    <property type="match status" value="2"/>
</dbReference>
<organism evidence="4 5">
    <name type="scientific">Tumebacillus avium</name>
    <dbReference type="NCBI Taxonomy" id="1903704"/>
    <lineage>
        <taxon>Bacteria</taxon>
        <taxon>Bacillati</taxon>
        <taxon>Bacillota</taxon>
        <taxon>Bacilli</taxon>
        <taxon>Bacillales</taxon>
        <taxon>Alicyclobacillaceae</taxon>
        <taxon>Tumebacillus</taxon>
    </lineage>
</organism>
<dbReference type="KEGG" id="tum:CBW65_09130"/>
<evidence type="ECO:0000256" key="1">
    <source>
        <dbReference type="ARBA" id="ARBA00022574"/>
    </source>
</evidence>
<dbReference type="PANTHER" id="PTHR19848">
    <property type="entry name" value="WD40 REPEAT PROTEIN"/>
    <property type="match status" value="1"/>
</dbReference>
<accession>A0A1Y0IKZ8</accession>
<keyword evidence="2" id="KW-0677">Repeat</keyword>
<dbReference type="PROSITE" id="PS50082">
    <property type="entry name" value="WD_REPEATS_2"/>
    <property type="match status" value="5"/>
</dbReference>
<dbReference type="SUPFAM" id="SSF82171">
    <property type="entry name" value="DPP6 N-terminal domain-like"/>
    <property type="match status" value="1"/>
</dbReference>
<feature type="repeat" description="WD" evidence="3">
    <location>
        <begin position="82"/>
        <end position="123"/>
    </location>
</feature>
<name>A0A1Y0IKZ8_9BACL</name>
<dbReference type="InterPro" id="IPR036322">
    <property type="entry name" value="WD40_repeat_dom_sf"/>
</dbReference>
<keyword evidence="1 3" id="KW-0853">WD repeat</keyword>
<dbReference type="InterPro" id="IPR019775">
    <property type="entry name" value="WD40_repeat_CS"/>
</dbReference>
<dbReference type="EMBL" id="CP021434">
    <property type="protein sequence ID" value="ARU61178.1"/>
    <property type="molecule type" value="Genomic_DNA"/>
</dbReference>
<evidence type="ECO:0000313" key="5">
    <source>
        <dbReference type="Proteomes" id="UP000195437"/>
    </source>
</evidence>
<reference evidence="5" key="1">
    <citation type="submission" date="2017-05" db="EMBL/GenBank/DDBJ databases">
        <authorList>
            <person name="Sung H."/>
        </authorList>
    </citation>
    <scope>NUCLEOTIDE SEQUENCE [LARGE SCALE GENOMIC DNA]</scope>
    <source>
        <strain evidence="5">AR23208</strain>
    </source>
</reference>
<proteinExistence type="predicted"/>
<sequence>MHAGPITSVAVAEDGRTVYTCGYDKRVFKWDRQTGQAELLTLHEHLVNAISLSKDGQWLACASADYTVSLIDTVQNKRVRTLYGHHDDVEMALFAMNDSMLVTSSQDTRVKVWDLATGSIVTDFRHHSKVVNAIWVHEDKVFSAADDGKVFVWEMMTGSIVDELHFDRDLDCAGGHKECGLFAVGCDDGTVTLYDTESLSVVNRIQAHERGVKAICFSPSGSRFLTAGYDHQIKIWRVADGALLQTLPSHRYQWERAFAWTPDEQSVIGGSFGRMYTEWLVAEGLFVERGIELATPAFNDVAVSQNGDIVTASDDGKFRVNGEYRGHHNLVLTNGVGVSDDGRLGAWGDHFGYVHVMDLHTGEILHSLNTGTGPVNSIKYWGENHSFYVGTYGGHIHRLCLNSGKWKMQLQAATGAVKALEVDEERMISGASEGKIYIFDRHTLERRAELVGPTLIVNDVSLDRTRNRVAVVSRDNVVRLYDLAACTLLAQHKLHRYSIKSVTVLDDGTVVSGDYWGEAVVWNPDKDVLHKIRVGWNGISGLTSHQGSAYAASYDGGVYKIAADGTFEEAFRLFDQSQTFTEPALQEV</sequence>
<dbReference type="AlphaFoldDB" id="A0A1Y0IKZ8"/>
<dbReference type="PROSITE" id="PS00678">
    <property type="entry name" value="WD_REPEATS_1"/>
    <property type="match status" value="2"/>
</dbReference>
<evidence type="ECO:0000256" key="3">
    <source>
        <dbReference type="PROSITE-ProRule" id="PRU00221"/>
    </source>
</evidence>
<dbReference type="Pfam" id="PF00400">
    <property type="entry name" value="WD40"/>
    <property type="match status" value="5"/>
</dbReference>
<dbReference type="Proteomes" id="UP000195437">
    <property type="component" value="Chromosome"/>
</dbReference>
<dbReference type="RefSeq" id="WP_087456559.1">
    <property type="nucleotide sequence ID" value="NZ_CP021434.1"/>
</dbReference>
<evidence type="ECO:0008006" key="6">
    <source>
        <dbReference type="Google" id="ProtNLM"/>
    </source>
</evidence>
<dbReference type="Gene3D" id="2.130.10.10">
    <property type="entry name" value="YVTN repeat-like/Quinoprotein amine dehydrogenase"/>
    <property type="match status" value="3"/>
</dbReference>
<dbReference type="SUPFAM" id="SSF50978">
    <property type="entry name" value="WD40 repeat-like"/>
    <property type="match status" value="1"/>
</dbReference>
<evidence type="ECO:0000256" key="2">
    <source>
        <dbReference type="ARBA" id="ARBA00022737"/>
    </source>
</evidence>
<dbReference type="InterPro" id="IPR015943">
    <property type="entry name" value="WD40/YVTN_repeat-like_dom_sf"/>
</dbReference>
<evidence type="ECO:0000313" key="4">
    <source>
        <dbReference type="EMBL" id="ARU61178.1"/>
    </source>
</evidence>
<gene>
    <name evidence="4" type="ORF">CBW65_09130</name>
</gene>
<dbReference type="PANTHER" id="PTHR19848:SF8">
    <property type="entry name" value="F-BOX AND WD REPEAT DOMAIN CONTAINING 7"/>
    <property type="match status" value="1"/>
</dbReference>
<dbReference type="CDD" id="cd00200">
    <property type="entry name" value="WD40"/>
    <property type="match status" value="1"/>
</dbReference>
<feature type="repeat" description="WD" evidence="3">
    <location>
        <begin position="124"/>
        <end position="163"/>
    </location>
</feature>
<keyword evidence="5" id="KW-1185">Reference proteome</keyword>
<dbReference type="SMART" id="SM00320">
    <property type="entry name" value="WD40"/>
    <property type="match status" value="10"/>
</dbReference>
<protein>
    <recommendedName>
        <fullName evidence="6">Anaphase-promoting complex subunit 4 WD40 domain-containing protein</fullName>
    </recommendedName>
</protein>
<dbReference type="InterPro" id="IPR001680">
    <property type="entry name" value="WD40_rpt"/>
</dbReference>
<feature type="repeat" description="WD" evidence="3">
    <location>
        <begin position="40"/>
        <end position="81"/>
    </location>
</feature>
<feature type="repeat" description="WD" evidence="3">
    <location>
        <begin position="205"/>
        <end position="246"/>
    </location>
</feature>
<feature type="repeat" description="WD" evidence="3">
    <location>
        <begin position="1"/>
        <end position="40"/>
    </location>
</feature>
<dbReference type="OrthoDB" id="235631at2"/>